<accession>A0ABY1RXP0</accession>
<gene>
    <name evidence="1" type="ORF">SAMN04487964_1036</name>
</gene>
<dbReference type="EMBL" id="FXWV01000003">
    <property type="protein sequence ID" value="SMR73067.1"/>
    <property type="molecule type" value="Genomic_DNA"/>
</dbReference>
<name>A0ABY1RXP0_9GAMM</name>
<evidence type="ECO:0000313" key="2">
    <source>
        <dbReference type="Proteomes" id="UP001159257"/>
    </source>
</evidence>
<dbReference type="Proteomes" id="UP001159257">
    <property type="component" value="Unassembled WGS sequence"/>
</dbReference>
<comment type="caution">
    <text evidence="1">The sequence shown here is derived from an EMBL/GenBank/DDBJ whole genome shotgun (WGS) entry which is preliminary data.</text>
</comment>
<dbReference type="RefSeq" id="WP_239040157.1">
    <property type="nucleotide sequence ID" value="NZ_BAAAEY010000003.1"/>
</dbReference>
<organism evidence="1 2">
    <name type="scientific">Marinobacterium sediminicola</name>
    <dbReference type="NCBI Taxonomy" id="518898"/>
    <lineage>
        <taxon>Bacteria</taxon>
        <taxon>Pseudomonadati</taxon>
        <taxon>Pseudomonadota</taxon>
        <taxon>Gammaproteobacteria</taxon>
        <taxon>Oceanospirillales</taxon>
        <taxon>Oceanospirillaceae</taxon>
        <taxon>Marinobacterium</taxon>
    </lineage>
</organism>
<evidence type="ECO:0000313" key="1">
    <source>
        <dbReference type="EMBL" id="SMR73067.1"/>
    </source>
</evidence>
<protein>
    <submittedName>
        <fullName evidence="1">Uncharacterized protein</fullName>
    </submittedName>
</protein>
<reference evidence="1 2" key="1">
    <citation type="submission" date="2017-05" db="EMBL/GenBank/DDBJ databases">
        <authorList>
            <person name="Varghese N."/>
            <person name="Submissions S."/>
        </authorList>
    </citation>
    <scope>NUCLEOTIDE SEQUENCE [LARGE SCALE GENOMIC DNA]</scope>
    <source>
        <strain evidence="1 2">CGMCC 1.7287</strain>
    </source>
</reference>
<keyword evidence="2" id="KW-1185">Reference proteome</keyword>
<sequence length="154" mass="17035">MKHIDIDHIQNRALLSACVNALYEPTEKEQRTSPSKHPVEVVAGYVSAPTLEEAFVGQGFELGYVQMNTLGKLLANCKTDRAHWAAPGDQQKAIDWLLADGNFIERRPRIAWFMSLHSALRDAGSHHPLIEALGAHLEAIGYHNLVLEGFDAAI</sequence>
<proteinExistence type="predicted"/>